<organism evidence="13 14">
    <name type="scientific">Flagellimonas ochracea</name>
    <dbReference type="NCBI Taxonomy" id="2696472"/>
    <lineage>
        <taxon>Bacteria</taxon>
        <taxon>Pseudomonadati</taxon>
        <taxon>Bacteroidota</taxon>
        <taxon>Flavobacteriia</taxon>
        <taxon>Flavobacteriales</taxon>
        <taxon>Flavobacteriaceae</taxon>
        <taxon>Flagellimonas</taxon>
    </lineage>
</organism>
<keyword evidence="14" id="KW-1185">Reference proteome</keyword>
<protein>
    <recommendedName>
        <fullName evidence="5">Proline iminopeptidase</fullName>
        <ecNumber evidence="4">3.4.11.5</ecNumber>
    </recommendedName>
    <alternativeName>
        <fullName evidence="10">Prolyl aminopeptidase</fullName>
    </alternativeName>
</protein>
<dbReference type="Pfam" id="PF00561">
    <property type="entry name" value="Abhydrolase_1"/>
    <property type="match status" value="1"/>
</dbReference>
<gene>
    <name evidence="13" type="ORF">GTQ34_03465</name>
</gene>
<dbReference type="AlphaFoldDB" id="A0A964WWN7"/>
<dbReference type="InterPro" id="IPR002410">
    <property type="entry name" value="Peptidase_S33"/>
</dbReference>
<reference evidence="13" key="1">
    <citation type="submission" date="2020-01" db="EMBL/GenBank/DDBJ databases">
        <title>Muricauda ochracea sp. nov., isolated from a tidal flat of Garorim bay in Korea.</title>
        <authorList>
            <person name="Kim D."/>
            <person name="Yoo Y."/>
            <person name="Kim J.-J."/>
        </authorList>
    </citation>
    <scope>NUCLEOTIDE SEQUENCE</scope>
    <source>
        <strain evidence="13">JGD-17</strain>
    </source>
</reference>
<dbReference type="GO" id="GO:0005737">
    <property type="term" value="C:cytoplasm"/>
    <property type="evidence" value="ECO:0007669"/>
    <property type="project" value="UniProtKB-SubCell"/>
</dbReference>
<evidence type="ECO:0000256" key="10">
    <source>
        <dbReference type="ARBA" id="ARBA00029605"/>
    </source>
</evidence>
<evidence type="ECO:0000256" key="5">
    <source>
        <dbReference type="ARBA" id="ARBA00021843"/>
    </source>
</evidence>
<dbReference type="GO" id="GO:0004177">
    <property type="term" value="F:aminopeptidase activity"/>
    <property type="evidence" value="ECO:0007669"/>
    <property type="project" value="UniProtKB-KW"/>
</dbReference>
<dbReference type="PANTHER" id="PTHR43722:SF1">
    <property type="entry name" value="PROLINE IMINOPEPTIDASE"/>
    <property type="match status" value="1"/>
</dbReference>
<keyword evidence="8" id="KW-0645">Protease</keyword>
<keyword evidence="11" id="KW-0472">Membrane</keyword>
<sequence>MVIKWLVYVLAFLLVLAVASLLVYRSYLKHTTKIKSPNGISSLEEITLGEIKQWIFIRGEDINNPVLVFLHGGPGAPLFGMSSSRKLDAVLIKHFTIVHWDQRGAGKSYHRNIPIKSMSFDRLVEDCNELIDHIRKRLDVKKVFLVAHSGGSIIGIKTAYKYPEKIHAYVGVAQIINDFEQQRISYEYIVEESAKTGDTKKINTIKSLGPPPYESTSEVNKKDNYVFKYGGVLRGSSYKIGLLALNFLTSPEYSLSEGFATIMNKGFAFTSDAMWDEMRSINLTAEIKSVKVPTYFFEGKYDMATPTILVKSFYNVLDAEKGKKLIIFENSAHLPMMEEKVKYEEFLINHVLKEVRPN</sequence>
<evidence type="ECO:0000313" key="13">
    <source>
        <dbReference type="EMBL" id="NAY90968.1"/>
    </source>
</evidence>
<dbReference type="PRINTS" id="PR00793">
    <property type="entry name" value="PROAMNOPTASE"/>
</dbReference>
<evidence type="ECO:0000259" key="12">
    <source>
        <dbReference type="Pfam" id="PF00561"/>
    </source>
</evidence>
<dbReference type="EMBL" id="JAAABI010000001">
    <property type="protein sequence ID" value="NAY90968.1"/>
    <property type="molecule type" value="Genomic_DNA"/>
</dbReference>
<accession>A0A964WWN7</accession>
<evidence type="ECO:0000256" key="8">
    <source>
        <dbReference type="ARBA" id="ARBA00022670"/>
    </source>
</evidence>
<evidence type="ECO:0000256" key="11">
    <source>
        <dbReference type="SAM" id="Phobius"/>
    </source>
</evidence>
<evidence type="ECO:0000256" key="1">
    <source>
        <dbReference type="ARBA" id="ARBA00001585"/>
    </source>
</evidence>
<keyword evidence="11" id="KW-0812">Transmembrane</keyword>
<dbReference type="RefSeq" id="WP_166522359.1">
    <property type="nucleotide sequence ID" value="NZ_JAAABI010000001.1"/>
</dbReference>
<feature type="transmembrane region" description="Helical" evidence="11">
    <location>
        <begin position="6"/>
        <end position="24"/>
    </location>
</feature>
<feature type="domain" description="AB hydrolase-1" evidence="12">
    <location>
        <begin position="65"/>
        <end position="183"/>
    </location>
</feature>
<dbReference type="Proteomes" id="UP000667650">
    <property type="component" value="Unassembled WGS sequence"/>
</dbReference>
<evidence type="ECO:0000256" key="3">
    <source>
        <dbReference type="ARBA" id="ARBA00010088"/>
    </source>
</evidence>
<keyword evidence="7" id="KW-0963">Cytoplasm</keyword>
<dbReference type="InterPro" id="IPR000073">
    <property type="entry name" value="AB_hydrolase_1"/>
</dbReference>
<dbReference type="InterPro" id="IPR029058">
    <property type="entry name" value="AB_hydrolase_fold"/>
</dbReference>
<dbReference type="Gene3D" id="3.40.50.1820">
    <property type="entry name" value="alpha/beta hydrolase"/>
    <property type="match status" value="1"/>
</dbReference>
<keyword evidence="11" id="KW-1133">Transmembrane helix</keyword>
<name>A0A964WWN7_9FLAO</name>
<comment type="subcellular location">
    <subcellularLocation>
        <location evidence="2">Cytoplasm</location>
    </subcellularLocation>
</comment>
<proteinExistence type="inferred from homology"/>
<evidence type="ECO:0000256" key="4">
    <source>
        <dbReference type="ARBA" id="ARBA00012568"/>
    </source>
</evidence>
<dbReference type="SUPFAM" id="SSF53474">
    <property type="entry name" value="alpha/beta-Hydrolases"/>
    <property type="match status" value="1"/>
</dbReference>
<dbReference type="GO" id="GO:0006508">
    <property type="term" value="P:proteolysis"/>
    <property type="evidence" value="ECO:0007669"/>
    <property type="project" value="UniProtKB-KW"/>
</dbReference>
<dbReference type="PANTHER" id="PTHR43722">
    <property type="entry name" value="PROLINE IMINOPEPTIDASE"/>
    <property type="match status" value="1"/>
</dbReference>
<dbReference type="EC" id="3.4.11.5" evidence="4"/>
<evidence type="ECO:0000256" key="6">
    <source>
        <dbReference type="ARBA" id="ARBA00022438"/>
    </source>
</evidence>
<keyword evidence="6" id="KW-0031">Aminopeptidase</keyword>
<comment type="catalytic activity">
    <reaction evidence="1">
        <text>Release of N-terminal proline from a peptide.</text>
        <dbReference type="EC" id="3.4.11.5"/>
    </reaction>
</comment>
<dbReference type="InterPro" id="IPR005944">
    <property type="entry name" value="Pro_iminopeptidase"/>
</dbReference>
<evidence type="ECO:0000256" key="9">
    <source>
        <dbReference type="ARBA" id="ARBA00022801"/>
    </source>
</evidence>
<evidence type="ECO:0000256" key="7">
    <source>
        <dbReference type="ARBA" id="ARBA00022490"/>
    </source>
</evidence>
<evidence type="ECO:0000256" key="2">
    <source>
        <dbReference type="ARBA" id="ARBA00004496"/>
    </source>
</evidence>
<comment type="caution">
    <text evidence="13">The sequence shown here is derived from an EMBL/GenBank/DDBJ whole genome shotgun (WGS) entry which is preliminary data.</text>
</comment>
<comment type="similarity">
    <text evidence="3">Belongs to the peptidase S33 family.</text>
</comment>
<keyword evidence="9 13" id="KW-0378">Hydrolase</keyword>
<evidence type="ECO:0000313" key="14">
    <source>
        <dbReference type="Proteomes" id="UP000667650"/>
    </source>
</evidence>